<dbReference type="Proteomes" id="UP000188320">
    <property type="component" value="Unassembled WGS sequence"/>
</dbReference>
<dbReference type="GO" id="GO:1990904">
    <property type="term" value="C:ribonucleoprotein complex"/>
    <property type="evidence" value="ECO:0007669"/>
    <property type="project" value="UniProtKB-KW"/>
</dbReference>
<evidence type="ECO:0000256" key="5">
    <source>
        <dbReference type="RuleBase" id="RU000671"/>
    </source>
</evidence>
<dbReference type="GO" id="GO:0006412">
    <property type="term" value="P:translation"/>
    <property type="evidence" value="ECO:0007669"/>
    <property type="project" value="InterPro"/>
</dbReference>
<evidence type="ECO:0000313" key="8">
    <source>
        <dbReference type="Proteomes" id="UP000188320"/>
    </source>
</evidence>
<dbReference type="EMBL" id="LSSK01000019">
    <property type="protein sequence ID" value="OMH86059.1"/>
    <property type="molecule type" value="Genomic_DNA"/>
</dbReference>
<keyword evidence="2 5" id="KW-0862">Zinc</keyword>
<dbReference type="InterPro" id="IPR011332">
    <property type="entry name" value="Ribosomal_zn-bd"/>
</dbReference>
<keyword evidence="5" id="KW-0479">Metal-binding</keyword>
<dbReference type="GO" id="GO:0008270">
    <property type="term" value="F:zinc ion binding"/>
    <property type="evidence" value="ECO:0007669"/>
    <property type="project" value="UniProtKB-KW"/>
</dbReference>
<name>A0A1R1PYQ6_ZANCU</name>
<dbReference type="OrthoDB" id="5567124at2759"/>
<evidence type="ECO:0000313" key="7">
    <source>
        <dbReference type="EMBL" id="OMH86059.1"/>
    </source>
</evidence>
<gene>
    <name evidence="7" type="ORF">AX774_g374</name>
</gene>
<feature type="region of interest" description="Disordered" evidence="6">
    <location>
        <begin position="90"/>
        <end position="111"/>
    </location>
</feature>
<evidence type="ECO:0000256" key="1">
    <source>
        <dbReference type="ARBA" id="ARBA00010919"/>
    </source>
</evidence>
<evidence type="ECO:0000256" key="4">
    <source>
        <dbReference type="ARBA" id="ARBA00023274"/>
    </source>
</evidence>
<comment type="caution">
    <text evidence="7">The sequence shown here is derived from an EMBL/GenBank/DDBJ whole genome shotgun (WGS) entry which is preliminary data.</text>
</comment>
<dbReference type="PANTHER" id="PTHR11594">
    <property type="entry name" value="40S RIBOSOMAL PROTEIN S27"/>
    <property type="match status" value="1"/>
</dbReference>
<dbReference type="AlphaFoldDB" id="A0A1R1PYQ6"/>
<dbReference type="InterPro" id="IPR000592">
    <property type="entry name" value="Ribosomal_eS27"/>
</dbReference>
<keyword evidence="3 5" id="KW-0689">Ribosomal protein</keyword>
<proteinExistence type="inferred from homology"/>
<protein>
    <recommendedName>
        <fullName evidence="5">40S ribosomal protein S27</fullName>
    </recommendedName>
</protein>
<organism evidence="7 8">
    <name type="scientific">Zancudomyces culisetae</name>
    <name type="common">Gut fungus</name>
    <name type="synonym">Smittium culisetae</name>
    <dbReference type="NCBI Taxonomy" id="1213189"/>
    <lineage>
        <taxon>Eukaryota</taxon>
        <taxon>Fungi</taxon>
        <taxon>Fungi incertae sedis</taxon>
        <taxon>Zoopagomycota</taxon>
        <taxon>Kickxellomycotina</taxon>
        <taxon>Harpellomycetes</taxon>
        <taxon>Harpellales</taxon>
        <taxon>Legeriomycetaceae</taxon>
        <taxon>Zancudomyces</taxon>
    </lineage>
</organism>
<comment type="similarity">
    <text evidence="1 5">Belongs to the eukaryotic ribosomal protein eS27 family.</text>
</comment>
<evidence type="ECO:0000256" key="3">
    <source>
        <dbReference type="ARBA" id="ARBA00022980"/>
    </source>
</evidence>
<dbReference type="Gene3D" id="2.20.25.100">
    <property type="entry name" value="Zn-binding ribosomal proteins"/>
    <property type="match status" value="1"/>
</dbReference>
<evidence type="ECO:0000256" key="2">
    <source>
        <dbReference type="ARBA" id="ARBA00022833"/>
    </source>
</evidence>
<keyword evidence="4 5" id="KW-0687">Ribonucleoprotein</keyword>
<reference evidence="8" key="1">
    <citation type="submission" date="2017-01" db="EMBL/GenBank/DDBJ databases">
        <authorList>
            <person name="Wang Y."/>
            <person name="White M."/>
            <person name="Kvist S."/>
            <person name="Moncalvo J.-M."/>
        </authorList>
    </citation>
    <scope>NUCLEOTIDE SEQUENCE [LARGE SCALE GENOMIC DNA]</scope>
    <source>
        <strain evidence="8">COL-18-3</strain>
    </source>
</reference>
<dbReference type="InterPro" id="IPR023407">
    <property type="entry name" value="Ribosomal_eS27_Zn-bd_dom_sf"/>
</dbReference>
<dbReference type="Pfam" id="PF01667">
    <property type="entry name" value="Ribosomal_S27e"/>
    <property type="match status" value="1"/>
</dbReference>
<dbReference type="GO" id="GO:0005840">
    <property type="term" value="C:ribosome"/>
    <property type="evidence" value="ECO:0007669"/>
    <property type="project" value="UniProtKB-KW"/>
</dbReference>
<evidence type="ECO:0000256" key="6">
    <source>
        <dbReference type="SAM" id="MobiDB-lite"/>
    </source>
</evidence>
<accession>A0A1R1PYQ6</accession>
<dbReference type="GO" id="GO:0003735">
    <property type="term" value="F:structural constituent of ribosome"/>
    <property type="evidence" value="ECO:0007669"/>
    <property type="project" value="InterPro"/>
</dbReference>
<sequence>MDVKCHGCYNITTVFSHAQTVVVCNGCSTILCQPTGGLARLTEGSIEEETSLKDIRFVIAKLEDVYSELKKSAAALPPLNYTSNNTAQFGRDKGVGARENLSETSERQKAAQISNVTISGIIESRRERTSKTQREETPEIPLSNKERENQYREYEEKYTLLAKILIQLYGDFNGGTAVLQGLSRTELNRLRKGEIAGVHSSQPLIQTINEWKWAGSILDVDTYTTDGYFEHIFTFLEQKKKELTELKFKGRLLASIPYMKHHEDEIRKLYQEYTFMHSHNNGNEEKLVTGPGAELLKAHEDLMKSCYYDNTADGDIQGSQPIKESVSTSVLGLPGGKTEHKNIVKAIGMLLFSENEVPIYQDLTIQHWLLTRPYLDGAELWKLSTRVLPIRLSDEQYFSPKNNVNYDQMQPNMMTFEELSEDEYYSNQDSATDAKLIVNFDALL</sequence>
<dbReference type="SUPFAM" id="SSF57829">
    <property type="entry name" value="Zn-binding ribosomal proteins"/>
    <property type="match status" value="1"/>
</dbReference>
<keyword evidence="5" id="KW-0863">Zinc-finger</keyword>
<comment type="cofactor">
    <cofactor evidence="5">
        <name>Zn(2+)</name>
        <dbReference type="ChEBI" id="CHEBI:29105"/>
    </cofactor>
    <text evidence="5">Binds 1 zinc ion per subunit.</text>
</comment>
<dbReference type="PROSITE" id="PS01168">
    <property type="entry name" value="RIBOSOMAL_S27E"/>
    <property type="match status" value="1"/>
</dbReference>
<feature type="compositionally biased region" description="Basic and acidic residues" evidence="6">
    <location>
        <begin position="90"/>
        <end position="109"/>
    </location>
</feature>
<keyword evidence="8" id="KW-1185">Reference proteome</keyword>